<accession>A0A210R640</accession>
<dbReference type="PANTHER" id="PTHR36981">
    <property type="entry name" value="ZGC:195170"/>
    <property type="match status" value="1"/>
</dbReference>
<sequence length="144" mass="16401">MSHEYNSDCSDHDEIPEVSFSININPYMYEPETSNNDDHVDSDSSDCFEELNLSDQSDADTVASDQPVGEWCSCGMCSHMPTEEERKCCHGMSIFEEKLANIDCITQHEGFIANCLNLHVLETSYYEYADTHGPGAQEDIHRYW</sequence>
<dbReference type="OrthoDB" id="6136819at2759"/>
<dbReference type="EMBL" id="NEDP02000210">
    <property type="protein sequence ID" value="OWF56374.1"/>
    <property type="molecule type" value="Genomic_DNA"/>
</dbReference>
<keyword evidence="2" id="KW-1185">Reference proteome</keyword>
<dbReference type="Proteomes" id="UP000242188">
    <property type="component" value="Unassembled WGS sequence"/>
</dbReference>
<reference evidence="1 2" key="1">
    <citation type="journal article" date="2017" name="Nat. Ecol. Evol.">
        <title>Scallop genome provides insights into evolution of bilaterian karyotype and development.</title>
        <authorList>
            <person name="Wang S."/>
            <person name="Zhang J."/>
            <person name="Jiao W."/>
            <person name="Li J."/>
            <person name="Xun X."/>
            <person name="Sun Y."/>
            <person name="Guo X."/>
            <person name="Huan P."/>
            <person name="Dong B."/>
            <person name="Zhang L."/>
            <person name="Hu X."/>
            <person name="Sun X."/>
            <person name="Wang J."/>
            <person name="Zhao C."/>
            <person name="Wang Y."/>
            <person name="Wang D."/>
            <person name="Huang X."/>
            <person name="Wang R."/>
            <person name="Lv J."/>
            <person name="Li Y."/>
            <person name="Zhang Z."/>
            <person name="Liu B."/>
            <person name="Lu W."/>
            <person name="Hui Y."/>
            <person name="Liang J."/>
            <person name="Zhou Z."/>
            <person name="Hou R."/>
            <person name="Li X."/>
            <person name="Liu Y."/>
            <person name="Li H."/>
            <person name="Ning X."/>
            <person name="Lin Y."/>
            <person name="Zhao L."/>
            <person name="Xing Q."/>
            <person name="Dou J."/>
            <person name="Li Y."/>
            <person name="Mao J."/>
            <person name="Guo H."/>
            <person name="Dou H."/>
            <person name="Li T."/>
            <person name="Mu C."/>
            <person name="Jiang W."/>
            <person name="Fu Q."/>
            <person name="Fu X."/>
            <person name="Miao Y."/>
            <person name="Liu J."/>
            <person name="Yu Q."/>
            <person name="Li R."/>
            <person name="Liao H."/>
            <person name="Li X."/>
            <person name="Kong Y."/>
            <person name="Jiang Z."/>
            <person name="Chourrout D."/>
            <person name="Li R."/>
            <person name="Bao Z."/>
        </authorList>
    </citation>
    <scope>NUCLEOTIDE SEQUENCE [LARGE SCALE GENOMIC DNA]</scope>
    <source>
        <strain evidence="1 2">PY_sf001</strain>
    </source>
</reference>
<evidence type="ECO:0008006" key="3">
    <source>
        <dbReference type="Google" id="ProtNLM"/>
    </source>
</evidence>
<comment type="caution">
    <text evidence="1">The sequence shown here is derived from an EMBL/GenBank/DDBJ whole genome shotgun (WGS) entry which is preliminary data.</text>
</comment>
<dbReference type="PANTHER" id="PTHR36981:SF9">
    <property type="entry name" value="NANOR-RELATED"/>
    <property type="match status" value="1"/>
</dbReference>
<evidence type="ECO:0000313" key="2">
    <source>
        <dbReference type="Proteomes" id="UP000242188"/>
    </source>
</evidence>
<proteinExistence type="predicted"/>
<protein>
    <recommendedName>
        <fullName evidence="3">P2X purinoceptor 7-like</fullName>
    </recommendedName>
</protein>
<organism evidence="1 2">
    <name type="scientific">Mizuhopecten yessoensis</name>
    <name type="common">Japanese scallop</name>
    <name type="synonym">Patinopecten yessoensis</name>
    <dbReference type="NCBI Taxonomy" id="6573"/>
    <lineage>
        <taxon>Eukaryota</taxon>
        <taxon>Metazoa</taxon>
        <taxon>Spiralia</taxon>
        <taxon>Lophotrochozoa</taxon>
        <taxon>Mollusca</taxon>
        <taxon>Bivalvia</taxon>
        <taxon>Autobranchia</taxon>
        <taxon>Pteriomorphia</taxon>
        <taxon>Pectinida</taxon>
        <taxon>Pectinoidea</taxon>
        <taxon>Pectinidae</taxon>
        <taxon>Mizuhopecten</taxon>
    </lineage>
</organism>
<name>A0A210R640_MIZYE</name>
<dbReference type="AlphaFoldDB" id="A0A210R640"/>
<gene>
    <name evidence="1" type="ORF">KP79_PYT14398</name>
</gene>
<evidence type="ECO:0000313" key="1">
    <source>
        <dbReference type="EMBL" id="OWF56374.1"/>
    </source>
</evidence>